<protein>
    <submittedName>
        <fullName evidence="6">Family 43 glycosylhydrolase</fullName>
    </submittedName>
</protein>
<evidence type="ECO:0000256" key="1">
    <source>
        <dbReference type="ARBA" id="ARBA00004834"/>
    </source>
</evidence>
<comment type="pathway">
    <text evidence="1">Glycan metabolism; L-arabinan degradation.</text>
</comment>
<dbReference type="Gene3D" id="2.115.10.20">
    <property type="entry name" value="Glycosyl hydrolase domain, family 43"/>
    <property type="match status" value="1"/>
</dbReference>
<evidence type="ECO:0000256" key="2">
    <source>
        <dbReference type="ARBA" id="ARBA00009865"/>
    </source>
</evidence>
<dbReference type="CDD" id="cd08992">
    <property type="entry name" value="GH117"/>
    <property type="match status" value="1"/>
</dbReference>
<dbReference type="PANTHER" id="PTHR43301">
    <property type="entry name" value="ARABINAN ENDO-1,5-ALPHA-L-ARABINOSIDASE"/>
    <property type="match status" value="1"/>
</dbReference>
<proteinExistence type="inferred from homology"/>
<comment type="similarity">
    <text evidence="2 5">Belongs to the glycosyl hydrolase 43 family.</text>
</comment>
<name>A0A9X2S8T5_9BACL</name>
<dbReference type="EMBL" id="JANIPJ010000008">
    <property type="protein sequence ID" value="MCR2804754.1"/>
    <property type="molecule type" value="Genomic_DNA"/>
</dbReference>
<dbReference type="InterPro" id="IPR006710">
    <property type="entry name" value="Glyco_hydro_43"/>
</dbReference>
<dbReference type="PANTHER" id="PTHR43301:SF3">
    <property type="entry name" value="ARABINAN ENDO-1,5-ALPHA-L-ARABINOSIDASE A-RELATED"/>
    <property type="match status" value="1"/>
</dbReference>
<dbReference type="Pfam" id="PF04616">
    <property type="entry name" value="Glyco_hydro_43"/>
    <property type="match status" value="1"/>
</dbReference>
<sequence>MKKESAATIRGKQYTKNADWFCEFTYEPVEGLGYEEGVHRRDPSSVIKVGELYYVWYTKSVGEAVGFNTGDPDAKVFPWDQSEVWYATSPDANTWTEQGLAVGRGPKGSYDDRSVFTPEILHHDGKFYLVYQVIEGQYLLRKYENIAMAVAESPEGPWRKTDAPILRPAMNGEWFGDDDNRLTVKHKGDFDSLKVHDPVLFHYNNQFWLYYKGEQKGEEMTFGGRTTKWGVAISDHPEGPYVKSEYNPVTNSGHETLLWHYRGGMAGLLSTDGPEKNTIQYAHDGINFEIEAVIKNPPEAAGPFRTEDTERSPLEGIRWGLCHNVHAKWNHILKFRTVEDYKHHYANKVNPEVLWLGKKAKQKKD</sequence>
<organism evidence="6 7">
    <name type="scientific">Paenibacillus soyae</name>
    <dbReference type="NCBI Taxonomy" id="2969249"/>
    <lineage>
        <taxon>Bacteria</taxon>
        <taxon>Bacillati</taxon>
        <taxon>Bacillota</taxon>
        <taxon>Bacilli</taxon>
        <taxon>Bacillales</taxon>
        <taxon>Paenibacillaceae</taxon>
        <taxon>Paenibacillus</taxon>
    </lineage>
</organism>
<keyword evidence="3 5" id="KW-0378">Hydrolase</keyword>
<comment type="caution">
    <text evidence="6">The sequence shown here is derived from an EMBL/GenBank/DDBJ whole genome shotgun (WGS) entry which is preliminary data.</text>
</comment>
<dbReference type="GO" id="GO:0004553">
    <property type="term" value="F:hydrolase activity, hydrolyzing O-glycosyl compounds"/>
    <property type="evidence" value="ECO:0007669"/>
    <property type="project" value="InterPro"/>
</dbReference>
<evidence type="ECO:0000256" key="5">
    <source>
        <dbReference type="RuleBase" id="RU361187"/>
    </source>
</evidence>
<dbReference type="InterPro" id="IPR023296">
    <property type="entry name" value="Glyco_hydro_beta-prop_sf"/>
</dbReference>
<accession>A0A9X2S8T5</accession>
<evidence type="ECO:0000256" key="4">
    <source>
        <dbReference type="ARBA" id="ARBA00023295"/>
    </source>
</evidence>
<dbReference type="SUPFAM" id="SSF75005">
    <property type="entry name" value="Arabinanase/levansucrase/invertase"/>
    <property type="match status" value="1"/>
</dbReference>
<evidence type="ECO:0000313" key="7">
    <source>
        <dbReference type="Proteomes" id="UP001141950"/>
    </source>
</evidence>
<keyword evidence="4 5" id="KW-0326">Glycosidase</keyword>
<dbReference type="GO" id="GO:0005975">
    <property type="term" value="P:carbohydrate metabolic process"/>
    <property type="evidence" value="ECO:0007669"/>
    <property type="project" value="InterPro"/>
</dbReference>
<gene>
    <name evidence="6" type="ORF">NQZ67_12775</name>
</gene>
<reference evidence="6" key="1">
    <citation type="submission" date="2022-08" db="EMBL/GenBank/DDBJ databases">
        <title>The genomic sequence of strain Paenibacillus sp. SCIV0701.</title>
        <authorList>
            <person name="Zhao H."/>
        </authorList>
    </citation>
    <scope>NUCLEOTIDE SEQUENCE</scope>
    <source>
        <strain evidence="6">SCIV0701</strain>
    </source>
</reference>
<evidence type="ECO:0000313" key="6">
    <source>
        <dbReference type="EMBL" id="MCR2804754.1"/>
    </source>
</evidence>
<keyword evidence="7" id="KW-1185">Reference proteome</keyword>
<dbReference type="Proteomes" id="UP001141950">
    <property type="component" value="Unassembled WGS sequence"/>
</dbReference>
<dbReference type="RefSeq" id="WP_257446042.1">
    <property type="nucleotide sequence ID" value="NZ_JANIPJ010000008.1"/>
</dbReference>
<dbReference type="AlphaFoldDB" id="A0A9X2S8T5"/>
<dbReference type="InterPro" id="IPR050727">
    <property type="entry name" value="GH43_arabinanases"/>
</dbReference>
<evidence type="ECO:0000256" key="3">
    <source>
        <dbReference type="ARBA" id="ARBA00022801"/>
    </source>
</evidence>